<gene>
    <name evidence="3" type="ORF">FHR92_002426</name>
</gene>
<dbReference type="EMBL" id="JACJIP010000014">
    <property type="protein sequence ID" value="MBA9085954.1"/>
    <property type="molecule type" value="Genomic_DNA"/>
</dbReference>
<organism evidence="3 4">
    <name type="scientific">Fontibacillus solani</name>
    <dbReference type="NCBI Taxonomy" id="1572857"/>
    <lineage>
        <taxon>Bacteria</taxon>
        <taxon>Bacillati</taxon>
        <taxon>Bacillota</taxon>
        <taxon>Bacilli</taxon>
        <taxon>Bacillales</taxon>
        <taxon>Paenibacillaceae</taxon>
        <taxon>Fontibacillus</taxon>
    </lineage>
</organism>
<proteinExistence type="predicted"/>
<dbReference type="Proteomes" id="UP000567067">
    <property type="component" value="Unassembled WGS sequence"/>
</dbReference>
<sequence>MKWIGWLLRLSLTIVMVSVLTIMTTGYVVNSYIQSLLSSYNLPISGQAPSLGGMVKGMLGFSGADQTKSDKGKQGQSVTEQNAGEDALPVMGGISSGSSLGAAGAGNEQNQQQGQIGQQDQVLVTPDELVAKKDELADTDKEEVFKILMSKLPQEEMQKLTEAMEDGLTETEMIEIEQILSKYLDKSEYAKMIKLLKE</sequence>
<comment type="caution">
    <text evidence="3">The sequence shown here is derived from an EMBL/GenBank/DDBJ whole genome shotgun (WGS) entry which is preliminary data.</text>
</comment>
<feature type="compositionally biased region" description="Low complexity" evidence="1">
    <location>
        <begin position="92"/>
        <end position="119"/>
    </location>
</feature>
<keyword evidence="2" id="KW-0812">Transmembrane</keyword>
<evidence type="ECO:0000313" key="3">
    <source>
        <dbReference type="EMBL" id="MBA9085954.1"/>
    </source>
</evidence>
<keyword evidence="2" id="KW-1133">Transmembrane helix</keyword>
<accession>A0A7W3XRX0</accession>
<dbReference type="AlphaFoldDB" id="A0A7W3XRX0"/>
<evidence type="ECO:0008006" key="5">
    <source>
        <dbReference type="Google" id="ProtNLM"/>
    </source>
</evidence>
<keyword evidence="4" id="KW-1185">Reference proteome</keyword>
<dbReference type="RefSeq" id="WP_182535795.1">
    <property type="nucleotide sequence ID" value="NZ_JACJIP010000014.1"/>
</dbReference>
<name>A0A7W3XRX0_9BACL</name>
<evidence type="ECO:0000256" key="1">
    <source>
        <dbReference type="SAM" id="MobiDB-lite"/>
    </source>
</evidence>
<evidence type="ECO:0000256" key="2">
    <source>
        <dbReference type="SAM" id="Phobius"/>
    </source>
</evidence>
<feature type="transmembrane region" description="Helical" evidence="2">
    <location>
        <begin position="6"/>
        <end position="29"/>
    </location>
</feature>
<keyword evidence="2" id="KW-0472">Membrane</keyword>
<evidence type="ECO:0000313" key="4">
    <source>
        <dbReference type="Proteomes" id="UP000567067"/>
    </source>
</evidence>
<feature type="region of interest" description="Disordered" evidence="1">
    <location>
        <begin position="65"/>
        <end position="119"/>
    </location>
</feature>
<protein>
    <recommendedName>
        <fullName evidence="5">Spore coat protein</fullName>
    </recommendedName>
</protein>
<reference evidence="3 4" key="1">
    <citation type="submission" date="2020-08" db="EMBL/GenBank/DDBJ databases">
        <title>Genomic Encyclopedia of Type Strains, Phase III (KMG-III): the genomes of soil and plant-associated and newly described type strains.</title>
        <authorList>
            <person name="Whitman W."/>
        </authorList>
    </citation>
    <scope>NUCLEOTIDE SEQUENCE [LARGE SCALE GENOMIC DNA]</scope>
    <source>
        <strain evidence="3 4">CECT 8693</strain>
    </source>
</reference>